<evidence type="ECO:0000313" key="4">
    <source>
        <dbReference type="Proteomes" id="UP000823405"/>
    </source>
</evidence>
<dbReference type="EMBL" id="JAAAIN010000180">
    <property type="protein sequence ID" value="KAG0318694.1"/>
    <property type="molecule type" value="Genomic_DNA"/>
</dbReference>
<dbReference type="InterPro" id="IPR029058">
    <property type="entry name" value="AB_hydrolase_fold"/>
</dbReference>
<dbReference type="GO" id="GO:0006629">
    <property type="term" value="P:lipid metabolic process"/>
    <property type="evidence" value="ECO:0007669"/>
    <property type="project" value="InterPro"/>
</dbReference>
<reference evidence="3" key="1">
    <citation type="journal article" date="2020" name="Fungal Divers.">
        <title>Resolving the Mortierellaceae phylogeny through synthesis of multi-gene phylogenetics and phylogenomics.</title>
        <authorList>
            <person name="Vandepol N."/>
            <person name="Liber J."/>
            <person name="Desiro A."/>
            <person name="Na H."/>
            <person name="Kennedy M."/>
            <person name="Barry K."/>
            <person name="Grigoriev I.V."/>
            <person name="Miller A.N."/>
            <person name="O'Donnell K."/>
            <person name="Stajich J.E."/>
            <person name="Bonito G."/>
        </authorList>
    </citation>
    <scope>NUCLEOTIDE SEQUENCE</scope>
    <source>
        <strain evidence="3">NVP60</strain>
    </source>
</reference>
<feature type="region of interest" description="Disordered" evidence="1">
    <location>
        <begin position="1"/>
        <end position="67"/>
    </location>
</feature>
<keyword evidence="2" id="KW-0472">Membrane</keyword>
<dbReference type="InterPro" id="IPR003386">
    <property type="entry name" value="LACT/PDAT_acylTrfase"/>
</dbReference>
<dbReference type="GO" id="GO:0008374">
    <property type="term" value="F:O-acyltransferase activity"/>
    <property type="evidence" value="ECO:0007669"/>
    <property type="project" value="InterPro"/>
</dbReference>
<dbReference type="Gene3D" id="3.40.50.1820">
    <property type="entry name" value="alpha/beta hydrolase"/>
    <property type="match status" value="1"/>
</dbReference>
<feature type="transmembrane region" description="Helical" evidence="2">
    <location>
        <begin position="132"/>
        <end position="149"/>
    </location>
</feature>
<sequence>MAPRKRKLGNKLTHSNATNGHPHANGNGNINNNNNNNNNNNSKDSNANAHSHHDNNNNNDNQVPHDGFTGEVKEALEKLTNVLPKNSKVEVRHPTLSRNPSVANYLRQTLFVNDIEVQDHKKHVPPGTRRRVILLLGIIIGMGLATVLMRQSKDAAYMEAFSHYFQDFDLASMVPSGMIPDEFIGNVSAMFRPEILTEEQFFPGEELREELGYKPKYPVTMIPGIVSTGLESWSTTNNSCSQKYFRKRMWGTTTMFKAVLLDKDCWISNLRLDSQSGLDPEGVRLRAAQGLEAADYFVQGYWVWAPIIKNLAAIGYDNNNMYLASYDWRLSFANLENRDNYFSRLKSNLELSLKMTGEKNVLVAHSMGSTVMFYFFKWVESDKGGKGGPNWVNDHVHTFVNIAGPMLGVPKTLAAVLSGEVRDTAQLGAVSAYVLEKFFSRRERADLFRSWGGLSSMIPKGGNRIWGNINGAPDDGTHDEEETVLKEKIAKSEETPNSTTKGKYGEQSPTFGAMLAFAEGSNMKDHGMDESMGLLSKMAGVDFNAMLAKNYTVGASVTKKDMDRTTKDPASWTNPLEATLPYAPKMKIYCLYGVGKSTERSYTYNRVSDLAPQIFDQRPGNVSDETGQIPNIYIDTSVHDEKLGISYGVHQGDGDGTVPLMSTGYMCVDGWSKKLYNPAGVKVITREFTHRSSLSPVDIRGGKRTADHVDILGNYQVTKDLLAIVAGRDGDGLDEQIYSKIKEYSAKVDL</sequence>
<comment type="caution">
    <text evidence="3">The sequence shown here is derived from an EMBL/GenBank/DDBJ whole genome shotgun (WGS) entry which is preliminary data.</text>
</comment>
<dbReference type="PANTHER" id="PTHR11440">
    <property type="entry name" value="LECITHIN-CHOLESTEROL ACYLTRANSFERASE-RELATED"/>
    <property type="match status" value="1"/>
</dbReference>
<dbReference type="AlphaFoldDB" id="A0A9P6RFW1"/>
<gene>
    <name evidence="3" type="ORF">BGZ97_003411</name>
</gene>
<dbReference type="Proteomes" id="UP000823405">
    <property type="component" value="Unassembled WGS sequence"/>
</dbReference>
<evidence type="ECO:0008006" key="5">
    <source>
        <dbReference type="Google" id="ProtNLM"/>
    </source>
</evidence>
<dbReference type="OrthoDB" id="190846at2759"/>
<evidence type="ECO:0000313" key="3">
    <source>
        <dbReference type="EMBL" id="KAG0318694.1"/>
    </source>
</evidence>
<dbReference type="SUPFAM" id="SSF53474">
    <property type="entry name" value="alpha/beta-Hydrolases"/>
    <property type="match status" value="1"/>
</dbReference>
<evidence type="ECO:0000256" key="1">
    <source>
        <dbReference type="SAM" id="MobiDB-lite"/>
    </source>
</evidence>
<keyword evidence="4" id="KW-1185">Reference proteome</keyword>
<name>A0A9P6RFW1_9FUNG</name>
<accession>A0A9P6RFW1</accession>
<evidence type="ECO:0000256" key="2">
    <source>
        <dbReference type="SAM" id="Phobius"/>
    </source>
</evidence>
<keyword evidence="2" id="KW-1133">Transmembrane helix</keyword>
<feature type="compositionally biased region" description="Low complexity" evidence="1">
    <location>
        <begin position="16"/>
        <end position="49"/>
    </location>
</feature>
<organism evidence="3 4">
    <name type="scientific">Linnemannia gamsii</name>
    <dbReference type="NCBI Taxonomy" id="64522"/>
    <lineage>
        <taxon>Eukaryota</taxon>
        <taxon>Fungi</taxon>
        <taxon>Fungi incertae sedis</taxon>
        <taxon>Mucoromycota</taxon>
        <taxon>Mortierellomycotina</taxon>
        <taxon>Mortierellomycetes</taxon>
        <taxon>Mortierellales</taxon>
        <taxon>Mortierellaceae</taxon>
        <taxon>Linnemannia</taxon>
    </lineage>
</organism>
<dbReference type="Pfam" id="PF02450">
    <property type="entry name" value="LCAT"/>
    <property type="match status" value="1"/>
</dbReference>
<keyword evidence="2" id="KW-0812">Transmembrane</keyword>
<protein>
    <recommendedName>
        <fullName evidence="5">Phospholipid:diacylglycerol acyltransferase</fullName>
    </recommendedName>
</protein>
<proteinExistence type="predicted"/>